<evidence type="ECO:0000313" key="3">
    <source>
        <dbReference type="EMBL" id="GIL27962.1"/>
    </source>
</evidence>
<evidence type="ECO:0000256" key="1">
    <source>
        <dbReference type="SAM" id="MobiDB-lite"/>
    </source>
</evidence>
<protein>
    <submittedName>
        <fullName evidence="3">Glyoxalase</fullName>
    </submittedName>
</protein>
<dbReference type="PROSITE" id="PS51819">
    <property type="entry name" value="VOC"/>
    <property type="match status" value="1"/>
</dbReference>
<sequence>MDYAIEAVTLPVGDVDRAVAFYTDRVGFRLDVDYRPNDRFRVVQLTPPGSACSIQFGVGLTDALPGSTRTSYLVVTDVEAARDELAARGVPLGPLRHKRSVPDWQGDHEPGVDPERRDYASFVDFADPDGNTWTIQERGHRP</sequence>
<gene>
    <name evidence="3" type="ORF">NUM_32160</name>
</gene>
<evidence type="ECO:0000313" key="4">
    <source>
        <dbReference type="Proteomes" id="UP000614996"/>
    </source>
</evidence>
<dbReference type="RefSeq" id="WP_207125702.1">
    <property type="nucleotide sequence ID" value="NZ_BOPO01000055.1"/>
</dbReference>
<accession>A0A8J4AF36</accession>
<dbReference type="Gene3D" id="3.10.180.10">
    <property type="entry name" value="2,3-Dihydroxybiphenyl 1,2-Dioxygenase, domain 1"/>
    <property type="match status" value="1"/>
</dbReference>
<dbReference type="InterPro" id="IPR004360">
    <property type="entry name" value="Glyas_Fos-R_dOase_dom"/>
</dbReference>
<proteinExistence type="predicted"/>
<evidence type="ECO:0000259" key="2">
    <source>
        <dbReference type="PROSITE" id="PS51819"/>
    </source>
</evidence>
<dbReference type="InterPro" id="IPR037523">
    <property type="entry name" value="VOC_core"/>
</dbReference>
<comment type="caution">
    <text evidence="3">The sequence shown here is derived from an EMBL/GenBank/DDBJ whole genome shotgun (WGS) entry which is preliminary data.</text>
</comment>
<name>A0A8J4AF36_9ACTN</name>
<feature type="region of interest" description="Disordered" evidence="1">
    <location>
        <begin position="96"/>
        <end position="115"/>
    </location>
</feature>
<feature type="compositionally biased region" description="Basic and acidic residues" evidence="1">
    <location>
        <begin position="105"/>
        <end position="115"/>
    </location>
</feature>
<feature type="domain" description="VOC" evidence="2">
    <location>
        <begin position="4"/>
        <end position="138"/>
    </location>
</feature>
<dbReference type="EMBL" id="BOPO01000055">
    <property type="protein sequence ID" value="GIL27962.1"/>
    <property type="molecule type" value="Genomic_DNA"/>
</dbReference>
<dbReference type="InterPro" id="IPR029068">
    <property type="entry name" value="Glyas_Bleomycin-R_OHBP_Dase"/>
</dbReference>
<dbReference type="Pfam" id="PF00903">
    <property type="entry name" value="Glyoxalase"/>
    <property type="match status" value="1"/>
</dbReference>
<keyword evidence="4" id="KW-1185">Reference proteome</keyword>
<dbReference type="SUPFAM" id="SSF54593">
    <property type="entry name" value="Glyoxalase/Bleomycin resistance protein/Dihydroxybiphenyl dioxygenase"/>
    <property type="match status" value="1"/>
</dbReference>
<dbReference type="AlphaFoldDB" id="A0A8J4AF36"/>
<organism evidence="3 4">
    <name type="scientific">Actinocatenispora comari</name>
    <dbReference type="NCBI Taxonomy" id="2807577"/>
    <lineage>
        <taxon>Bacteria</taxon>
        <taxon>Bacillati</taxon>
        <taxon>Actinomycetota</taxon>
        <taxon>Actinomycetes</taxon>
        <taxon>Micromonosporales</taxon>
        <taxon>Micromonosporaceae</taxon>
        <taxon>Actinocatenispora</taxon>
    </lineage>
</organism>
<dbReference type="Proteomes" id="UP000614996">
    <property type="component" value="Unassembled WGS sequence"/>
</dbReference>
<reference evidence="4" key="1">
    <citation type="journal article" date="2021" name="Int. J. Syst. Evol. Microbiol.">
        <title>Actinocatenispora comari sp. nov., an endophytic actinomycete isolated from aerial parts of Comarum salesowianum.</title>
        <authorList>
            <person name="Oyunbileg N."/>
            <person name="Iizaka Y."/>
            <person name="Hamada M."/>
            <person name="Davaapurev B.O."/>
            <person name="Fukumoto A."/>
            <person name="Tsetseg B."/>
            <person name="Kato F."/>
            <person name="Tamura T."/>
            <person name="Batkhuu J."/>
            <person name="Anzai Y."/>
        </authorList>
    </citation>
    <scope>NUCLEOTIDE SEQUENCE [LARGE SCALE GENOMIC DNA]</scope>
    <source>
        <strain evidence="4">NUM-2625</strain>
    </source>
</reference>